<dbReference type="AlphaFoldDB" id="A0A0F9C8L1"/>
<accession>A0A0F9C8L1</accession>
<dbReference type="EMBL" id="LAZR01034364">
    <property type="protein sequence ID" value="KKL45499.1"/>
    <property type="molecule type" value="Genomic_DNA"/>
</dbReference>
<reference evidence="1" key="1">
    <citation type="journal article" date="2015" name="Nature">
        <title>Complex archaea that bridge the gap between prokaryotes and eukaryotes.</title>
        <authorList>
            <person name="Spang A."/>
            <person name="Saw J.H."/>
            <person name="Jorgensen S.L."/>
            <person name="Zaremba-Niedzwiedzka K."/>
            <person name="Martijn J."/>
            <person name="Lind A.E."/>
            <person name="van Eijk R."/>
            <person name="Schleper C."/>
            <person name="Guy L."/>
            <person name="Ettema T.J."/>
        </authorList>
    </citation>
    <scope>NUCLEOTIDE SEQUENCE</scope>
</reference>
<sequence>MGSKKPWGIEFRGHLIKDYTSLNKVIVETAELLWSDYMLIAPNGVRLSIEVGRMI</sequence>
<evidence type="ECO:0000313" key="1">
    <source>
        <dbReference type="EMBL" id="KKL45499.1"/>
    </source>
</evidence>
<organism evidence="1">
    <name type="scientific">marine sediment metagenome</name>
    <dbReference type="NCBI Taxonomy" id="412755"/>
    <lineage>
        <taxon>unclassified sequences</taxon>
        <taxon>metagenomes</taxon>
        <taxon>ecological metagenomes</taxon>
    </lineage>
</organism>
<protein>
    <submittedName>
        <fullName evidence="1">Uncharacterized protein</fullName>
    </submittedName>
</protein>
<name>A0A0F9C8L1_9ZZZZ</name>
<proteinExistence type="predicted"/>
<comment type="caution">
    <text evidence="1">The sequence shown here is derived from an EMBL/GenBank/DDBJ whole genome shotgun (WGS) entry which is preliminary data.</text>
</comment>
<gene>
    <name evidence="1" type="ORF">LCGC14_2355110</name>
</gene>